<proteinExistence type="predicted"/>
<sequence length="351" mass="38402">MLAPFVFLTGCSYLDIHDTFQEETPEQVESEGKLYDSIKGIKCQSLKFPEGKSRARVVVNEFTSRLKQPSGETPFLAFKLPETGVHKVIIDSYVIKEGDQEALFYPEIVLLDKKGSIVGRVPKSQVKYRKPGFTTPEGIEAQFVVDNRIPSAERATCMLIYTTDALRQGKTTLINEQVAFAKARGVVPPPVPDPVALHGIQGHLGITMKSSGAFTSEVVPLPVATSMTALTADLPPAVEDSFSKEVKQHYVDAVNKSLKSGSISHALDARSELRNIVRATEGYFVSQYGKSAEQLSAPKAPDNKAGYAGKVLYHYQMQIADHLKSGQGAAALQTVDQVKSIQEEVDQLFNK</sequence>
<reference evidence="1 2" key="1">
    <citation type="submission" date="2014-06" db="EMBL/GenBank/DDBJ databases">
        <title>Whole Genome Sequences of Three Symbiotic Endozoicomonas Bacteria.</title>
        <authorList>
            <person name="Neave M.J."/>
            <person name="Apprill A."/>
            <person name="Voolstra C.R."/>
        </authorList>
    </citation>
    <scope>NUCLEOTIDE SEQUENCE [LARGE SCALE GENOMIC DNA]</scope>
    <source>
        <strain evidence="1 2">DSM 25634</strain>
    </source>
</reference>
<dbReference type="EMBL" id="JOKH01000001">
    <property type="protein sequence ID" value="KEQ19437.1"/>
    <property type="molecule type" value="Genomic_DNA"/>
</dbReference>
<dbReference type="eggNOG" id="ENOG502Z7PA">
    <property type="taxonomic scope" value="Bacteria"/>
</dbReference>
<name>A0A081NLW4_9GAMM</name>
<dbReference type="InterPro" id="IPR010794">
    <property type="entry name" value="MalM"/>
</dbReference>
<dbReference type="GO" id="GO:0042597">
    <property type="term" value="C:periplasmic space"/>
    <property type="evidence" value="ECO:0007669"/>
    <property type="project" value="InterPro"/>
</dbReference>
<dbReference type="GO" id="GO:0008643">
    <property type="term" value="P:carbohydrate transport"/>
    <property type="evidence" value="ECO:0007669"/>
    <property type="project" value="InterPro"/>
</dbReference>
<evidence type="ECO:0000313" key="2">
    <source>
        <dbReference type="Proteomes" id="UP000028073"/>
    </source>
</evidence>
<organism evidence="1 2">
    <name type="scientific">Endozoicomonas numazuensis</name>
    <dbReference type="NCBI Taxonomy" id="1137799"/>
    <lineage>
        <taxon>Bacteria</taxon>
        <taxon>Pseudomonadati</taxon>
        <taxon>Pseudomonadota</taxon>
        <taxon>Gammaproteobacteria</taxon>
        <taxon>Oceanospirillales</taxon>
        <taxon>Endozoicomonadaceae</taxon>
        <taxon>Endozoicomonas</taxon>
    </lineage>
</organism>
<protein>
    <submittedName>
        <fullName evidence="1">Uncharacterized protein</fullName>
    </submittedName>
</protein>
<evidence type="ECO:0000313" key="1">
    <source>
        <dbReference type="EMBL" id="KEQ19437.1"/>
    </source>
</evidence>
<keyword evidence="2" id="KW-1185">Reference proteome</keyword>
<dbReference type="STRING" id="1137799.GZ78_05685"/>
<comment type="caution">
    <text evidence="1">The sequence shown here is derived from an EMBL/GenBank/DDBJ whole genome shotgun (WGS) entry which is preliminary data.</text>
</comment>
<gene>
    <name evidence="1" type="ORF">GZ78_05685</name>
</gene>
<dbReference type="OrthoDB" id="6192049at2"/>
<dbReference type="Proteomes" id="UP000028073">
    <property type="component" value="Unassembled WGS sequence"/>
</dbReference>
<dbReference type="Pfam" id="PF07148">
    <property type="entry name" value="MalM"/>
    <property type="match status" value="1"/>
</dbReference>
<dbReference type="AlphaFoldDB" id="A0A081NLW4"/>
<accession>A0A081NLW4</accession>